<comment type="caution">
    <text evidence="1">The sequence shown here is derived from an EMBL/GenBank/DDBJ whole genome shotgun (WGS) entry which is preliminary data.</text>
</comment>
<reference evidence="1 2" key="1">
    <citation type="submission" date="2024-06" db="EMBL/GenBank/DDBJ databases">
        <title>The Natural Products Discovery Center: Release of the First 8490 Sequenced Strains for Exploring Actinobacteria Biosynthetic Diversity.</title>
        <authorList>
            <person name="Kalkreuter E."/>
            <person name="Kautsar S.A."/>
            <person name="Yang D."/>
            <person name="Bader C.D."/>
            <person name="Teijaro C.N."/>
            <person name="Fluegel L."/>
            <person name="Davis C.M."/>
            <person name="Simpson J.R."/>
            <person name="Lauterbach L."/>
            <person name="Steele A.D."/>
            <person name="Gui C."/>
            <person name="Meng S."/>
            <person name="Li G."/>
            <person name="Viehrig K."/>
            <person name="Ye F."/>
            <person name="Su P."/>
            <person name="Kiefer A.F."/>
            <person name="Nichols A."/>
            <person name="Cepeda A.J."/>
            <person name="Yan W."/>
            <person name="Fan B."/>
            <person name="Jiang Y."/>
            <person name="Adhikari A."/>
            <person name="Zheng C.-J."/>
            <person name="Schuster L."/>
            <person name="Cowan T.M."/>
            <person name="Smanski M.J."/>
            <person name="Chevrette M.G."/>
            <person name="De Carvalho L.P.S."/>
            <person name="Shen B."/>
        </authorList>
    </citation>
    <scope>NUCLEOTIDE SEQUENCE [LARGE SCALE GENOMIC DNA]</scope>
    <source>
        <strain evidence="1 2">NPDC033039</strain>
    </source>
</reference>
<dbReference type="InterPro" id="IPR032675">
    <property type="entry name" value="LRR_dom_sf"/>
</dbReference>
<keyword evidence="2" id="KW-1185">Reference proteome</keyword>
<dbReference type="SUPFAM" id="SSF52047">
    <property type="entry name" value="RNI-like"/>
    <property type="match status" value="1"/>
</dbReference>
<name>A0ABV2Z3T7_9ACTN</name>
<gene>
    <name evidence="1" type="ORF">AB0E61_21445</name>
</gene>
<accession>A0ABV2Z3T7</accession>
<dbReference type="Proteomes" id="UP001550853">
    <property type="component" value="Unassembled WGS sequence"/>
</dbReference>
<dbReference type="RefSeq" id="WP_030286139.1">
    <property type="nucleotide sequence ID" value="NZ_JBEZVI010000018.1"/>
</dbReference>
<evidence type="ECO:0000313" key="2">
    <source>
        <dbReference type="Proteomes" id="UP001550853"/>
    </source>
</evidence>
<protein>
    <submittedName>
        <fullName evidence="1">STM4015 family protein</fullName>
    </submittedName>
</protein>
<dbReference type="InterPro" id="IPR047722">
    <property type="entry name" value="STM4015-like"/>
</dbReference>
<dbReference type="Gene3D" id="3.80.10.10">
    <property type="entry name" value="Ribonuclease Inhibitor"/>
    <property type="match status" value="1"/>
</dbReference>
<organism evidence="1 2">
    <name type="scientific">Streptomyces catenulae</name>
    <dbReference type="NCBI Taxonomy" id="66875"/>
    <lineage>
        <taxon>Bacteria</taxon>
        <taxon>Bacillati</taxon>
        <taxon>Actinomycetota</taxon>
        <taxon>Actinomycetes</taxon>
        <taxon>Kitasatosporales</taxon>
        <taxon>Streptomycetaceae</taxon>
        <taxon>Streptomyces</taxon>
    </lineage>
</organism>
<sequence length="313" mass="34036">MTISRHLEHFHGLPVHDFGEPGEGRELPDAAAVAWRLAVEEWDAEESWPQLFARFAATVDLPRVRALIVGTWGESFENGPGPVREALLAERERLSGLRALFLGDITFEECEISWIVQEDATALLTAFPALEEFGVRGGTSLEFPAVTHPALRRLTIETGGVDAAVVRGVAASELPALEHLDLWLGSSWYGADTTVEDLGPFLDGSRWPRLTHLALRNSEIQDDIAAALATAPVVARLHTLDLSMGTLGDAGATALLAGQPLTHLTRLDLHHHYLTEEVQERLRTALTPAGVEVDLGEPETADEDGDRYVAVAE</sequence>
<dbReference type="EMBL" id="JBEZVI010000018">
    <property type="protein sequence ID" value="MEU3712646.1"/>
    <property type="molecule type" value="Genomic_DNA"/>
</dbReference>
<proteinExistence type="predicted"/>
<evidence type="ECO:0000313" key="1">
    <source>
        <dbReference type="EMBL" id="MEU3712646.1"/>
    </source>
</evidence>
<dbReference type="NCBIfam" id="NF038076">
    <property type="entry name" value="fam_STM4015"/>
    <property type="match status" value="1"/>
</dbReference>